<dbReference type="SUPFAM" id="SSF52440">
    <property type="entry name" value="PreATP-grasp domain"/>
    <property type="match status" value="1"/>
</dbReference>
<accession>A0A1R4HIM8</accession>
<dbReference type="RefSeq" id="WP_087145069.1">
    <property type="nucleotide sequence ID" value="NZ_FUKI01000165.1"/>
</dbReference>
<keyword evidence="2" id="KW-0436">Ligase</keyword>
<name>A0A1R4HIM8_9GAMM</name>
<keyword evidence="3" id="KW-0961">Cell wall biogenesis/degradation</keyword>
<proteinExistence type="inferred from homology"/>
<reference evidence="7" key="1">
    <citation type="submission" date="2017-02" db="EMBL/GenBank/DDBJ databases">
        <authorList>
            <person name="Daims H."/>
        </authorList>
    </citation>
    <scope>NUCLEOTIDE SEQUENCE [LARGE SCALE GENOMIC DNA]</scope>
</reference>
<organism evidence="6 7">
    <name type="scientific">Crenothrix polyspora</name>
    <dbReference type="NCBI Taxonomy" id="360316"/>
    <lineage>
        <taxon>Bacteria</taxon>
        <taxon>Pseudomonadati</taxon>
        <taxon>Pseudomonadota</taxon>
        <taxon>Gammaproteobacteria</taxon>
        <taxon>Methylococcales</taxon>
        <taxon>Crenotrichaceae</taxon>
        <taxon>Crenothrix</taxon>
    </lineage>
</organism>
<dbReference type="GO" id="GO:0046872">
    <property type="term" value="F:metal ion binding"/>
    <property type="evidence" value="ECO:0007669"/>
    <property type="project" value="InterPro"/>
</dbReference>
<dbReference type="SUPFAM" id="SSF56059">
    <property type="entry name" value="Glutathione synthetase ATP-binding domain-like"/>
    <property type="match status" value="1"/>
</dbReference>
<gene>
    <name evidence="6" type="ORF">CRENPOLYSF1_850017</name>
</gene>
<protein>
    <recommendedName>
        <fullName evidence="5">ATP-grasp domain-containing protein</fullName>
    </recommendedName>
</protein>
<evidence type="ECO:0000313" key="7">
    <source>
        <dbReference type="Proteomes" id="UP000195667"/>
    </source>
</evidence>
<dbReference type="EMBL" id="FUKI01000165">
    <property type="protein sequence ID" value="SJM96108.1"/>
    <property type="molecule type" value="Genomic_DNA"/>
</dbReference>
<dbReference type="InterPro" id="IPR011761">
    <property type="entry name" value="ATP-grasp"/>
</dbReference>
<dbReference type="PANTHER" id="PTHR23132:SF23">
    <property type="entry name" value="D-ALANINE--D-ALANINE LIGASE B"/>
    <property type="match status" value="1"/>
</dbReference>
<dbReference type="PANTHER" id="PTHR23132">
    <property type="entry name" value="D-ALANINE--D-ALANINE LIGASE"/>
    <property type="match status" value="1"/>
</dbReference>
<keyword evidence="4" id="KW-0067">ATP-binding</keyword>
<feature type="domain" description="ATP-grasp" evidence="5">
    <location>
        <begin position="159"/>
        <end position="385"/>
    </location>
</feature>
<sequence length="423" mass="47467">MVDQQLKTLTAIKSNPRRETVPKRAVFQYDFCALPRYIEMLYPSLRIAVVYGGNKDKDGSVIFKTVNPRSWKSYETVARDIQNALQEIGFQQVYLMPDDMTLPQRLKDERIHLVWLNTGGVQGYNPMSHSPTMLEMLGIPYVGHDPLYSTLLDNKHAFKRQLQALGIKTAPFMTWHPSQGPLTPGTSPHFLAAFGDYAGPFIVKPVSGRASLLVEVVNTLEELPSVAQKIYDATSITVLVETYLPGREFCVAVCGGVTHLNGAFSKTPRPFTLSPVERLFEADETIVTSMDHKAITTERSRLLDPSERDLKQELRDLAEKIYWDLNLQSLIRIDVRADSEGVLHILEANPKPDLKKPTADVTSLVMIGWQEYGGNYNDLILGLLADRLDYLFVYNRGVAQPIINLLKPCSIMLTNVKSPCSAN</sequence>
<dbReference type="AlphaFoldDB" id="A0A1R4HIM8"/>
<evidence type="ECO:0000259" key="5">
    <source>
        <dbReference type="PROSITE" id="PS50975"/>
    </source>
</evidence>
<keyword evidence="4" id="KW-0547">Nucleotide-binding</keyword>
<dbReference type="Pfam" id="PF07478">
    <property type="entry name" value="Dala_Dala_lig_C"/>
    <property type="match status" value="1"/>
</dbReference>
<evidence type="ECO:0000313" key="6">
    <source>
        <dbReference type="EMBL" id="SJM96108.1"/>
    </source>
</evidence>
<dbReference type="InterPro" id="IPR011095">
    <property type="entry name" value="Dala_Dala_lig_C"/>
</dbReference>
<dbReference type="InterPro" id="IPR013815">
    <property type="entry name" value="ATP_grasp_subdomain_1"/>
</dbReference>
<dbReference type="InterPro" id="IPR016185">
    <property type="entry name" value="PreATP-grasp_dom_sf"/>
</dbReference>
<dbReference type="PROSITE" id="PS50975">
    <property type="entry name" value="ATP_GRASP"/>
    <property type="match status" value="1"/>
</dbReference>
<dbReference type="OrthoDB" id="9813261at2"/>
<evidence type="ECO:0000256" key="1">
    <source>
        <dbReference type="ARBA" id="ARBA00010871"/>
    </source>
</evidence>
<dbReference type="Gene3D" id="3.30.1490.20">
    <property type="entry name" value="ATP-grasp fold, A domain"/>
    <property type="match status" value="1"/>
</dbReference>
<evidence type="ECO:0000256" key="4">
    <source>
        <dbReference type="PROSITE-ProRule" id="PRU00409"/>
    </source>
</evidence>
<keyword evidence="7" id="KW-1185">Reference proteome</keyword>
<dbReference type="Gene3D" id="3.30.470.20">
    <property type="entry name" value="ATP-grasp fold, B domain"/>
    <property type="match status" value="1"/>
</dbReference>
<dbReference type="GO" id="GO:0008716">
    <property type="term" value="F:D-alanine-D-alanine ligase activity"/>
    <property type="evidence" value="ECO:0007669"/>
    <property type="project" value="InterPro"/>
</dbReference>
<evidence type="ECO:0000256" key="2">
    <source>
        <dbReference type="ARBA" id="ARBA00022598"/>
    </source>
</evidence>
<dbReference type="GO" id="GO:0071555">
    <property type="term" value="P:cell wall organization"/>
    <property type="evidence" value="ECO:0007669"/>
    <property type="project" value="UniProtKB-KW"/>
</dbReference>
<evidence type="ECO:0000256" key="3">
    <source>
        <dbReference type="ARBA" id="ARBA00023316"/>
    </source>
</evidence>
<dbReference type="Proteomes" id="UP000195667">
    <property type="component" value="Unassembled WGS sequence"/>
</dbReference>
<dbReference type="GO" id="GO:0005524">
    <property type="term" value="F:ATP binding"/>
    <property type="evidence" value="ECO:0007669"/>
    <property type="project" value="UniProtKB-UniRule"/>
</dbReference>
<comment type="similarity">
    <text evidence="1">Belongs to the D-alanine--D-alanine ligase family.</text>
</comment>